<dbReference type="EMBL" id="GBXM01106140">
    <property type="protein sequence ID" value="JAH02437.1"/>
    <property type="molecule type" value="Transcribed_RNA"/>
</dbReference>
<organism evidence="1">
    <name type="scientific">Anguilla anguilla</name>
    <name type="common">European freshwater eel</name>
    <name type="synonym">Muraena anguilla</name>
    <dbReference type="NCBI Taxonomy" id="7936"/>
    <lineage>
        <taxon>Eukaryota</taxon>
        <taxon>Metazoa</taxon>
        <taxon>Chordata</taxon>
        <taxon>Craniata</taxon>
        <taxon>Vertebrata</taxon>
        <taxon>Euteleostomi</taxon>
        <taxon>Actinopterygii</taxon>
        <taxon>Neopterygii</taxon>
        <taxon>Teleostei</taxon>
        <taxon>Anguilliformes</taxon>
        <taxon>Anguillidae</taxon>
        <taxon>Anguilla</taxon>
    </lineage>
</organism>
<accession>A0A0E9PDT2</accession>
<reference evidence="1" key="1">
    <citation type="submission" date="2014-11" db="EMBL/GenBank/DDBJ databases">
        <authorList>
            <person name="Amaro Gonzalez C."/>
        </authorList>
    </citation>
    <scope>NUCLEOTIDE SEQUENCE</scope>
</reference>
<sequence length="12" mass="1414">MNSVFMQKMQLG</sequence>
<name>A0A0E9PDT2_ANGAN</name>
<protein>
    <submittedName>
        <fullName evidence="1">Uncharacterized protein</fullName>
    </submittedName>
</protein>
<reference evidence="1" key="2">
    <citation type="journal article" date="2015" name="Fish Shellfish Immunol.">
        <title>Early steps in the European eel (Anguilla anguilla)-Vibrio vulnificus interaction in the gills: Role of the RtxA13 toxin.</title>
        <authorList>
            <person name="Callol A."/>
            <person name="Pajuelo D."/>
            <person name="Ebbesson L."/>
            <person name="Teles M."/>
            <person name="MacKenzie S."/>
            <person name="Amaro C."/>
        </authorList>
    </citation>
    <scope>NUCLEOTIDE SEQUENCE</scope>
</reference>
<proteinExistence type="predicted"/>
<evidence type="ECO:0000313" key="1">
    <source>
        <dbReference type="EMBL" id="JAH02437.1"/>
    </source>
</evidence>